<dbReference type="KEGG" id="lua:D4A81_06110"/>
<evidence type="ECO:0000313" key="8">
    <source>
        <dbReference type="EMBL" id="AYA99544.1"/>
    </source>
</evidence>
<evidence type="ECO:0000313" key="9">
    <source>
        <dbReference type="Proteomes" id="UP000265562"/>
    </source>
</evidence>
<keyword evidence="4" id="KW-1003">Cell membrane</keyword>
<sequence length="247" mass="26798">MLKTVLENLVFVAEFLGIVFATFVVAYLFEKVANKKAGYTGPIITTQKIAMIGLFGAISTILMMFEFPVPFAPTFYKLDFSELPVMIVTFAFGPVAGILTEFIKILLKVMFRSTSTAFVGELANFCVGAALILPSSIIYIFNKTRKGALIGSVAGTITMAAFGSLFNAVYLLPKFAQMYGMDLSVLVGMGSAINPAVTNVQTFALMIVVPLNLLKGAMVSTLTIVLYKKFSPILKQSNTFREVNTAK</sequence>
<dbReference type="RefSeq" id="WP_111525946.1">
    <property type="nucleotide sequence ID" value="NZ_CP032364.1"/>
</dbReference>
<accession>A0A385Q1R8</accession>
<comment type="similarity">
    <text evidence="2">Belongs to the prokaryotic riboflavin transporter (P-RFT) (TC 2.A.87) family.</text>
</comment>
<protein>
    <submittedName>
        <fullName evidence="8">ECF transporter S component</fullName>
    </submittedName>
</protein>
<keyword evidence="7" id="KW-0472">Membrane</keyword>
<keyword evidence="9" id="KW-1185">Reference proteome</keyword>
<dbReference type="InterPro" id="IPR025720">
    <property type="entry name" value="RibU"/>
</dbReference>
<dbReference type="Gene3D" id="1.10.1760.20">
    <property type="match status" value="1"/>
</dbReference>
<organism evidence="8 9">
    <name type="scientific">Lachnoanaerobaculum umeaense</name>
    <dbReference type="NCBI Taxonomy" id="617123"/>
    <lineage>
        <taxon>Bacteria</taxon>
        <taxon>Bacillati</taxon>
        <taxon>Bacillota</taxon>
        <taxon>Clostridia</taxon>
        <taxon>Lachnospirales</taxon>
        <taxon>Lachnospiraceae</taxon>
        <taxon>Lachnoanaerobaculum</taxon>
    </lineage>
</organism>
<dbReference type="EMBL" id="CP032364">
    <property type="protein sequence ID" value="AYA99544.1"/>
    <property type="molecule type" value="Genomic_DNA"/>
</dbReference>
<name>A0A385Q1R8_9FIRM</name>
<dbReference type="GO" id="GO:0005886">
    <property type="term" value="C:plasma membrane"/>
    <property type="evidence" value="ECO:0007669"/>
    <property type="project" value="UniProtKB-SubCell"/>
</dbReference>
<evidence type="ECO:0000256" key="2">
    <source>
        <dbReference type="ARBA" id="ARBA00005540"/>
    </source>
</evidence>
<proteinExistence type="inferred from homology"/>
<evidence type="ECO:0000256" key="6">
    <source>
        <dbReference type="ARBA" id="ARBA00022989"/>
    </source>
</evidence>
<dbReference type="Pfam" id="PF12822">
    <property type="entry name" value="ECF_trnsprt"/>
    <property type="match status" value="1"/>
</dbReference>
<evidence type="ECO:0000256" key="1">
    <source>
        <dbReference type="ARBA" id="ARBA00004651"/>
    </source>
</evidence>
<evidence type="ECO:0000256" key="5">
    <source>
        <dbReference type="ARBA" id="ARBA00022692"/>
    </source>
</evidence>
<dbReference type="PANTHER" id="PTHR38438:SF1">
    <property type="entry name" value="RIBOFLAVIN TRANSPORTER RIBU"/>
    <property type="match status" value="1"/>
</dbReference>
<reference evidence="8 9" key="1">
    <citation type="submission" date="2018-09" db="EMBL/GenBank/DDBJ databases">
        <title>Genome sequencing of Lachnoanaerobaculum umeaense DSM 23576.</title>
        <authorList>
            <person name="Kook J.-K."/>
            <person name="Park S.-N."/>
            <person name="Lim Y.K."/>
        </authorList>
    </citation>
    <scope>NUCLEOTIDE SEQUENCE [LARGE SCALE GENOMIC DNA]</scope>
    <source>
        <strain evidence="9">DSM 23576 \ CCUG 58757</strain>
    </source>
</reference>
<dbReference type="OrthoDB" id="9809216at2"/>
<dbReference type="GO" id="GO:0032217">
    <property type="term" value="F:riboflavin transmembrane transporter activity"/>
    <property type="evidence" value="ECO:0007669"/>
    <property type="project" value="InterPro"/>
</dbReference>
<keyword evidence="6" id="KW-1133">Transmembrane helix</keyword>
<gene>
    <name evidence="8" type="ORF">D4A81_06110</name>
</gene>
<dbReference type="InterPro" id="IPR024529">
    <property type="entry name" value="ECF_trnsprt_substrate-spec"/>
</dbReference>
<dbReference type="AlphaFoldDB" id="A0A385Q1R8"/>
<evidence type="ECO:0000256" key="4">
    <source>
        <dbReference type="ARBA" id="ARBA00022475"/>
    </source>
</evidence>
<evidence type="ECO:0000256" key="3">
    <source>
        <dbReference type="ARBA" id="ARBA00022448"/>
    </source>
</evidence>
<keyword evidence="3" id="KW-0813">Transport</keyword>
<comment type="subcellular location">
    <subcellularLocation>
        <location evidence="1">Cell membrane</location>
        <topology evidence="1">Multi-pass membrane protein</topology>
    </subcellularLocation>
</comment>
<evidence type="ECO:0000256" key="7">
    <source>
        <dbReference type="ARBA" id="ARBA00023136"/>
    </source>
</evidence>
<keyword evidence="5" id="KW-0812">Transmembrane</keyword>
<dbReference type="PANTHER" id="PTHR38438">
    <property type="entry name" value="RIBOFLAVIN TRANSPORTER RIBU"/>
    <property type="match status" value="1"/>
</dbReference>
<dbReference type="Proteomes" id="UP000265562">
    <property type="component" value="Chromosome"/>
</dbReference>